<keyword evidence="2" id="KW-1185">Reference proteome</keyword>
<gene>
    <name evidence="1" type="ORF">Acr_17g0000760</name>
</gene>
<dbReference type="EMBL" id="BJWL01000017">
    <property type="protein sequence ID" value="GFZ04504.1"/>
    <property type="molecule type" value="Genomic_DNA"/>
</dbReference>
<organism evidence="1 2">
    <name type="scientific">Actinidia rufa</name>
    <dbReference type="NCBI Taxonomy" id="165716"/>
    <lineage>
        <taxon>Eukaryota</taxon>
        <taxon>Viridiplantae</taxon>
        <taxon>Streptophyta</taxon>
        <taxon>Embryophyta</taxon>
        <taxon>Tracheophyta</taxon>
        <taxon>Spermatophyta</taxon>
        <taxon>Magnoliopsida</taxon>
        <taxon>eudicotyledons</taxon>
        <taxon>Gunneridae</taxon>
        <taxon>Pentapetalae</taxon>
        <taxon>asterids</taxon>
        <taxon>Ericales</taxon>
        <taxon>Actinidiaceae</taxon>
        <taxon>Actinidia</taxon>
    </lineage>
</organism>
<protein>
    <submittedName>
        <fullName evidence="1">Uncharacterized protein</fullName>
    </submittedName>
</protein>
<proteinExistence type="predicted"/>
<dbReference type="AlphaFoldDB" id="A0A7J0G0V2"/>
<accession>A0A7J0G0V2</accession>
<dbReference type="Proteomes" id="UP000585474">
    <property type="component" value="Unassembled WGS sequence"/>
</dbReference>
<evidence type="ECO:0000313" key="2">
    <source>
        <dbReference type="Proteomes" id="UP000585474"/>
    </source>
</evidence>
<evidence type="ECO:0000313" key="1">
    <source>
        <dbReference type="EMBL" id="GFZ04504.1"/>
    </source>
</evidence>
<sequence>MMVWFATFKAMHPTTSVVSERCCDQYIAGSSSLPNALITPLVTSTAGTTASRATTSLEELPERCFPTFPIVMPSVSASCLPLPRGMVPHPPQSPPPPQNVDSGVVVVVAERPLSVGSKPQSVATF</sequence>
<reference evidence="1 2" key="1">
    <citation type="submission" date="2019-07" db="EMBL/GenBank/DDBJ databases">
        <title>De Novo Assembly of kiwifruit Actinidia rufa.</title>
        <authorList>
            <person name="Sugita-Konishi S."/>
            <person name="Sato K."/>
            <person name="Mori E."/>
            <person name="Abe Y."/>
            <person name="Kisaki G."/>
            <person name="Hamano K."/>
            <person name="Suezawa K."/>
            <person name="Otani M."/>
            <person name="Fukuda T."/>
            <person name="Manabe T."/>
            <person name="Gomi K."/>
            <person name="Tabuchi M."/>
            <person name="Akimitsu K."/>
            <person name="Kataoka I."/>
        </authorList>
    </citation>
    <scope>NUCLEOTIDE SEQUENCE [LARGE SCALE GENOMIC DNA]</scope>
    <source>
        <strain evidence="2">cv. Fuchu</strain>
    </source>
</reference>
<comment type="caution">
    <text evidence="1">The sequence shown here is derived from an EMBL/GenBank/DDBJ whole genome shotgun (WGS) entry which is preliminary data.</text>
</comment>
<name>A0A7J0G0V2_9ERIC</name>